<dbReference type="InterPro" id="IPR036188">
    <property type="entry name" value="FAD/NAD-bd_sf"/>
</dbReference>
<dbReference type="PANTHER" id="PTHR43014:SF2">
    <property type="entry name" value="MERCURIC REDUCTASE"/>
    <property type="match status" value="1"/>
</dbReference>
<dbReference type="PIRSF" id="PIRSF000350">
    <property type="entry name" value="Mercury_reductase_MerA"/>
    <property type="match status" value="1"/>
</dbReference>
<keyword evidence="8" id="KW-0670">Pyruvate</keyword>
<dbReference type="GO" id="GO:0003955">
    <property type="term" value="F:NAD(P)H dehydrogenase (quinone) activity"/>
    <property type="evidence" value="ECO:0007669"/>
    <property type="project" value="TreeGrafter"/>
</dbReference>
<keyword evidence="9" id="KW-1185">Reference proteome</keyword>
<proteinExistence type="inferred from homology"/>
<keyword evidence="4" id="KW-0520">NAD</keyword>
<dbReference type="GO" id="GO:0050660">
    <property type="term" value="F:flavin adenine dinucleotide binding"/>
    <property type="evidence" value="ECO:0007669"/>
    <property type="project" value="TreeGrafter"/>
</dbReference>
<comment type="similarity">
    <text evidence="1">Belongs to the class-I pyridine nucleotide-disulfide oxidoreductase family.</text>
</comment>
<evidence type="ECO:0000313" key="9">
    <source>
        <dbReference type="Proteomes" id="UP000199103"/>
    </source>
</evidence>
<comment type="cofactor">
    <cofactor evidence="4">
        <name>FAD</name>
        <dbReference type="ChEBI" id="CHEBI:57692"/>
    </cofactor>
    <text evidence="4">Binds 1 FAD per subunit.</text>
</comment>
<feature type="domain" description="FAD/NAD(P)-binding" evidence="7">
    <location>
        <begin position="52"/>
        <end position="367"/>
    </location>
</feature>
<evidence type="ECO:0000256" key="1">
    <source>
        <dbReference type="ARBA" id="ARBA00007532"/>
    </source>
</evidence>
<evidence type="ECO:0000259" key="7">
    <source>
        <dbReference type="Pfam" id="PF07992"/>
    </source>
</evidence>
<reference evidence="8 9" key="1">
    <citation type="submission" date="2016-10" db="EMBL/GenBank/DDBJ databases">
        <authorList>
            <person name="de Groot N.N."/>
        </authorList>
    </citation>
    <scope>NUCLEOTIDE SEQUENCE [LARGE SCALE GENOMIC DNA]</scope>
    <source>
        <strain evidence="8 9">DSM 21800</strain>
    </source>
</reference>
<feature type="region of interest" description="Disordered" evidence="5">
    <location>
        <begin position="1"/>
        <end position="48"/>
    </location>
</feature>
<feature type="binding site" evidence="4">
    <location>
        <position position="356"/>
    </location>
    <ligand>
        <name>FAD</name>
        <dbReference type="ChEBI" id="CHEBI:57692"/>
    </ligand>
</feature>
<feature type="domain" description="Pyridine nucleotide-disulphide oxidoreductase dimerisation" evidence="6">
    <location>
        <begin position="392"/>
        <end position="498"/>
    </location>
</feature>
<dbReference type="AlphaFoldDB" id="A0A1H1S4D1"/>
<dbReference type="PANTHER" id="PTHR43014">
    <property type="entry name" value="MERCURIC REDUCTASE"/>
    <property type="match status" value="1"/>
</dbReference>
<dbReference type="SUPFAM" id="SSF51905">
    <property type="entry name" value="FAD/NAD(P)-binding domain"/>
    <property type="match status" value="1"/>
</dbReference>
<feature type="binding site" evidence="4">
    <location>
        <position position="98"/>
    </location>
    <ligand>
        <name>FAD</name>
        <dbReference type="ChEBI" id="CHEBI:57692"/>
    </ligand>
</feature>
<dbReference type="Gene3D" id="3.50.50.60">
    <property type="entry name" value="FAD/NAD(P)-binding domain"/>
    <property type="match status" value="2"/>
</dbReference>
<protein>
    <submittedName>
        <fullName evidence="8">Pyruvate/2-oxoglutarate dehydrogenase complex, dihydrolipoamide dehydrogenase (E3) component</fullName>
    </submittedName>
</protein>
<dbReference type="RefSeq" id="WP_091523412.1">
    <property type="nucleotide sequence ID" value="NZ_LT629772.1"/>
</dbReference>
<dbReference type="Pfam" id="PF02852">
    <property type="entry name" value="Pyr_redox_dim"/>
    <property type="match status" value="1"/>
</dbReference>
<dbReference type="Pfam" id="PF07992">
    <property type="entry name" value="Pyr_redox_2"/>
    <property type="match status" value="1"/>
</dbReference>
<accession>A0A1H1S4D1</accession>
<feature type="binding site" evidence="4">
    <location>
        <begin position="186"/>
        <end position="188"/>
    </location>
    <ligand>
        <name>FAD</name>
        <dbReference type="ChEBI" id="CHEBI:57692"/>
    </ligand>
</feature>
<dbReference type="PRINTS" id="PR00411">
    <property type="entry name" value="PNDRDTASEI"/>
</dbReference>
<dbReference type="InterPro" id="IPR004099">
    <property type="entry name" value="Pyr_nucl-diS_OxRdtase_dimer"/>
</dbReference>
<dbReference type="STRING" id="630515.SAMN04489812_1878"/>
<keyword evidence="2" id="KW-0285">Flavoprotein</keyword>
<keyword evidence="3 4" id="KW-0274">FAD</keyword>
<dbReference type="SUPFAM" id="SSF55424">
    <property type="entry name" value="FAD/NAD-linked reductases, dimerisation (C-terminal) domain"/>
    <property type="match status" value="1"/>
</dbReference>
<evidence type="ECO:0000256" key="2">
    <source>
        <dbReference type="ARBA" id="ARBA00022630"/>
    </source>
</evidence>
<organism evidence="8 9">
    <name type="scientific">Microlunatus soli</name>
    <dbReference type="NCBI Taxonomy" id="630515"/>
    <lineage>
        <taxon>Bacteria</taxon>
        <taxon>Bacillati</taxon>
        <taxon>Actinomycetota</taxon>
        <taxon>Actinomycetes</taxon>
        <taxon>Propionibacteriales</taxon>
        <taxon>Propionibacteriaceae</taxon>
        <taxon>Microlunatus</taxon>
    </lineage>
</organism>
<dbReference type="InterPro" id="IPR016156">
    <property type="entry name" value="FAD/NAD-linked_Rdtase_dimer_sf"/>
</dbReference>
<feature type="binding site" evidence="4">
    <location>
        <position position="246"/>
    </location>
    <ligand>
        <name>NAD(+)</name>
        <dbReference type="ChEBI" id="CHEBI:57540"/>
    </ligand>
</feature>
<feature type="compositionally biased region" description="Polar residues" evidence="5">
    <location>
        <begin position="33"/>
        <end position="48"/>
    </location>
</feature>
<dbReference type="PRINTS" id="PR00368">
    <property type="entry name" value="FADPNR"/>
</dbReference>
<evidence type="ECO:0000256" key="4">
    <source>
        <dbReference type="PIRSR" id="PIRSR000350-3"/>
    </source>
</evidence>
<sequence>MATVRSTSLPDGGNAQPGNGEHDDLKLPDHGRSGQQARTAQQDPTTQAPEHYDLIVVGAGAAGIAAARTARRSDARVLMVTRGRPGQSSQWSGTVPTKALIAAARTAQLMRTADRFGITPVEPDINFGHLTEAIRDRITTAAPDESVGSLREQGIDLVFGTARFGGEATLTVDDVPYAFSRAVIATGSAPAMPPIPGLADSAPMTPESLWDLRFLPERLTLIGGGPTGCELGQAFARLGSQVMIIEQQDRLLPREEPEVSRLIASRLTDEGVQIVTGTTVQRVTSYRKHCRLTVGQADRSDAREIEAGMILVAAGRRPATVGLDLARAGVFPNANGYIDTDDRLRTSNRRIFAAGDVLGGRPLASLAGLDGEIAGNNATSSRARTAHHELGPQVVFTDPEVGRIGHTEASARAVLGDWLRIRTSNRRVDRAIAENEPAGLTKIISNGHGRMVGATVVSPRAGEVITELATVLQHGGRIRELADVPHAYPTWSDEIYNAAQAEQSERQQTLLSRR</sequence>
<feature type="compositionally biased region" description="Basic and acidic residues" evidence="5">
    <location>
        <begin position="20"/>
        <end position="32"/>
    </location>
</feature>
<dbReference type="OrthoDB" id="4763248at2"/>
<feature type="binding site" evidence="4">
    <location>
        <begin position="223"/>
        <end position="230"/>
    </location>
    <ligand>
        <name>NAD(+)</name>
        <dbReference type="ChEBI" id="CHEBI:57540"/>
    </ligand>
</feature>
<feature type="binding site" evidence="4">
    <location>
        <position position="315"/>
    </location>
    <ligand>
        <name>NAD(+)</name>
        <dbReference type="ChEBI" id="CHEBI:57540"/>
    </ligand>
</feature>
<evidence type="ECO:0000256" key="5">
    <source>
        <dbReference type="SAM" id="MobiDB-lite"/>
    </source>
</evidence>
<dbReference type="Gene3D" id="3.30.390.30">
    <property type="match status" value="1"/>
</dbReference>
<name>A0A1H1S4D1_9ACTN</name>
<gene>
    <name evidence="8" type="ORF">SAMN04489812_1878</name>
</gene>
<keyword evidence="4" id="KW-0547">Nucleotide-binding</keyword>
<evidence type="ECO:0000259" key="6">
    <source>
        <dbReference type="Pfam" id="PF02852"/>
    </source>
</evidence>
<evidence type="ECO:0000313" key="8">
    <source>
        <dbReference type="EMBL" id="SDS42885.1"/>
    </source>
</evidence>
<dbReference type="InterPro" id="IPR023753">
    <property type="entry name" value="FAD/NAD-binding_dom"/>
</dbReference>
<evidence type="ECO:0000256" key="3">
    <source>
        <dbReference type="ARBA" id="ARBA00022827"/>
    </source>
</evidence>
<dbReference type="InterPro" id="IPR001100">
    <property type="entry name" value="Pyr_nuc-diS_OxRdtase"/>
</dbReference>
<dbReference type="Proteomes" id="UP000199103">
    <property type="component" value="Chromosome I"/>
</dbReference>
<dbReference type="EMBL" id="LT629772">
    <property type="protein sequence ID" value="SDS42885.1"/>
    <property type="molecule type" value="Genomic_DNA"/>
</dbReference>